<gene>
    <name evidence="1" type="ORF">SDJN03_10346</name>
</gene>
<proteinExistence type="predicted"/>
<reference evidence="1 2" key="1">
    <citation type="journal article" date="2021" name="Hortic Res">
        <title>The domestication of Cucurbita argyrosperma as revealed by the genome of its wild relative.</title>
        <authorList>
            <person name="Barrera-Redondo J."/>
            <person name="Sanchez-de la Vega G."/>
            <person name="Aguirre-Liguori J.A."/>
            <person name="Castellanos-Morales G."/>
            <person name="Gutierrez-Guerrero Y.T."/>
            <person name="Aguirre-Dugua X."/>
            <person name="Aguirre-Planter E."/>
            <person name="Tenaillon M.I."/>
            <person name="Lira-Saade R."/>
            <person name="Eguiarte L.E."/>
        </authorList>
    </citation>
    <scope>NUCLEOTIDE SEQUENCE [LARGE SCALE GENOMIC DNA]</scope>
    <source>
        <strain evidence="1">JBR-2021</strain>
    </source>
</reference>
<accession>A0AAV6NEM5</accession>
<protein>
    <submittedName>
        <fullName evidence="1">Uncharacterized protein</fullName>
    </submittedName>
</protein>
<comment type="caution">
    <text evidence="1">The sequence shown here is derived from an EMBL/GenBank/DDBJ whole genome shotgun (WGS) entry which is preliminary data.</text>
</comment>
<organism evidence="1 2">
    <name type="scientific">Cucurbita argyrosperma subsp. sororia</name>
    <dbReference type="NCBI Taxonomy" id="37648"/>
    <lineage>
        <taxon>Eukaryota</taxon>
        <taxon>Viridiplantae</taxon>
        <taxon>Streptophyta</taxon>
        <taxon>Embryophyta</taxon>
        <taxon>Tracheophyta</taxon>
        <taxon>Spermatophyta</taxon>
        <taxon>Magnoliopsida</taxon>
        <taxon>eudicotyledons</taxon>
        <taxon>Gunneridae</taxon>
        <taxon>Pentapetalae</taxon>
        <taxon>rosids</taxon>
        <taxon>fabids</taxon>
        <taxon>Cucurbitales</taxon>
        <taxon>Cucurbitaceae</taxon>
        <taxon>Cucurbiteae</taxon>
        <taxon>Cucurbita</taxon>
    </lineage>
</organism>
<dbReference type="EMBL" id="JAGKQH010000006">
    <property type="protein sequence ID" value="KAG6597166.1"/>
    <property type="molecule type" value="Genomic_DNA"/>
</dbReference>
<keyword evidence="2" id="KW-1185">Reference proteome</keyword>
<dbReference type="Proteomes" id="UP000685013">
    <property type="component" value="Chromosome 6"/>
</dbReference>
<feature type="non-terminal residue" evidence="1">
    <location>
        <position position="1"/>
    </location>
</feature>
<sequence>MVTVQNACVDVFYYRANCLAQQDSIYKNKERAELIGGSPVLLDGSSNIFHIDEKYQREGFGKPRTKEILCLIKQPGYRVATGAAVVPQKVTHRVTGAFDGHLSYHGISCCHQHQSPKSLWTDRPPCYQEQQNLNHDSSLSHHDNTHLGLHFPEAVTIYRNSNDTSPKIRGKDRAGHCSSIINWYKLSLPDQLHFKRNS</sequence>
<name>A0AAV6NEM5_9ROSI</name>
<evidence type="ECO:0000313" key="2">
    <source>
        <dbReference type="Proteomes" id="UP000685013"/>
    </source>
</evidence>
<dbReference type="AlphaFoldDB" id="A0AAV6NEM5"/>
<evidence type="ECO:0000313" key="1">
    <source>
        <dbReference type="EMBL" id="KAG6597166.1"/>
    </source>
</evidence>